<gene>
    <name evidence="1" type="ORF">N657DRAFT_641601</name>
</gene>
<sequence length="105" mass="11549">MAPASAIMLSLPWRRVFQTAAAGSAIRDGKKQSKLGCASLCGTGKSDLAHPVCKAKRENLRQMAFTRGKRRRGLGSPRFRQQIRPVGHPLKAEKAVVRRQRLGLT</sequence>
<name>A0AAN6U7B9_9PEZI</name>
<proteinExistence type="predicted"/>
<accession>A0AAN6U7B9</accession>
<keyword evidence="2" id="KW-1185">Reference proteome</keyword>
<evidence type="ECO:0000313" key="2">
    <source>
        <dbReference type="Proteomes" id="UP001302602"/>
    </source>
</evidence>
<dbReference type="EMBL" id="MU853224">
    <property type="protein sequence ID" value="KAK4127594.1"/>
    <property type="molecule type" value="Genomic_DNA"/>
</dbReference>
<protein>
    <submittedName>
        <fullName evidence="1">Uncharacterized protein</fullName>
    </submittedName>
</protein>
<comment type="caution">
    <text evidence="1">The sequence shown here is derived from an EMBL/GenBank/DDBJ whole genome shotgun (WGS) entry which is preliminary data.</text>
</comment>
<evidence type="ECO:0000313" key="1">
    <source>
        <dbReference type="EMBL" id="KAK4127594.1"/>
    </source>
</evidence>
<reference evidence="1" key="1">
    <citation type="journal article" date="2023" name="Mol. Phylogenet. Evol.">
        <title>Genome-scale phylogeny and comparative genomics of the fungal order Sordariales.</title>
        <authorList>
            <person name="Hensen N."/>
            <person name="Bonometti L."/>
            <person name="Westerberg I."/>
            <person name="Brannstrom I.O."/>
            <person name="Guillou S."/>
            <person name="Cros-Aarteil S."/>
            <person name="Calhoun S."/>
            <person name="Haridas S."/>
            <person name="Kuo A."/>
            <person name="Mondo S."/>
            <person name="Pangilinan J."/>
            <person name="Riley R."/>
            <person name="LaButti K."/>
            <person name="Andreopoulos B."/>
            <person name="Lipzen A."/>
            <person name="Chen C."/>
            <person name="Yan M."/>
            <person name="Daum C."/>
            <person name="Ng V."/>
            <person name="Clum A."/>
            <person name="Steindorff A."/>
            <person name="Ohm R.A."/>
            <person name="Martin F."/>
            <person name="Silar P."/>
            <person name="Natvig D.O."/>
            <person name="Lalanne C."/>
            <person name="Gautier V."/>
            <person name="Ament-Velasquez S.L."/>
            <person name="Kruys A."/>
            <person name="Hutchinson M.I."/>
            <person name="Powell A.J."/>
            <person name="Barry K."/>
            <person name="Miller A.N."/>
            <person name="Grigoriev I.V."/>
            <person name="Debuchy R."/>
            <person name="Gladieux P."/>
            <person name="Hiltunen Thoren M."/>
            <person name="Johannesson H."/>
        </authorList>
    </citation>
    <scope>NUCLEOTIDE SEQUENCE</scope>
    <source>
        <strain evidence="1">CBS 731.68</strain>
    </source>
</reference>
<dbReference type="Proteomes" id="UP001302602">
    <property type="component" value="Unassembled WGS sequence"/>
</dbReference>
<dbReference type="AlphaFoldDB" id="A0AAN6U7B9"/>
<dbReference type="GeneID" id="87828944"/>
<organism evidence="1 2">
    <name type="scientific">Parathielavia appendiculata</name>
    <dbReference type="NCBI Taxonomy" id="2587402"/>
    <lineage>
        <taxon>Eukaryota</taxon>
        <taxon>Fungi</taxon>
        <taxon>Dikarya</taxon>
        <taxon>Ascomycota</taxon>
        <taxon>Pezizomycotina</taxon>
        <taxon>Sordariomycetes</taxon>
        <taxon>Sordariomycetidae</taxon>
        <taxon>Sordariales</taxon>
        <taxon>Chaetomiaceae</taxon>
        <taxon>Parathielavia</taxon>
    </lineage>
</organism>
<dbReference type="RefSeq" id="XP_062651365.1">
    <property type="nucleotide sequence ID" value="XM_062792175.1"/>
</dbReference>
<reference evidence="1" key="2">
    <citation type="submission" date="2023-05" db="EMBL/GenBank/DDBJ databases">
        <authorList>
            <consortium name="Lawrence Berkeley National Laboratory"/>
            <person name="Steindorff A."/>
            <person name="Hensen N."/>
            <person name="Bonometti L."/>
            <person name="Westerberg I."/>
            <person name="Brannstrom I.O."/>
            <person name="Guillou S."/>
            <person name="Cros-Aarteil S."/>
            <person name="Calhoun S."/>
            <person name="Haridas S."/>
            <person name="Kuo A."/>
            <person name="Mondo S."/>
            <person name="Pangilinan J."/>
            <person name="Riley R."/>
            <person name="Labutti K."/>
            <person name="Andreopoulos B."/>
            <person name="Lipzen A."/>
            <person name="Chen C."/>
            <person name="Yanf M."/>
            <person name="Daum C."/>
            <person name="Ng V."/>
            <person name="Clum A."/>
            <person name="Ohm R."/>
            <person name="Martin F."/>
            <person name="Silar P."/>
            <person name="Natvig D."/>
            <person name="Lalanne C."/>
            <person name="Gautier V."/>
            <person name="Ament-Velasquez S.L."/>
            <person name="Kruys A."/>
            <person name="Hutchinson M.I."/>
            <person name="Powell A.J."/>
            <person name="Barry K."/>
            <person name="Miller A.N."/>
            <person name="Grigoriev I.V."/>
            <person name="Debuchy R."/>
            <person name="Gladieux P."/>
            <person name="Thoren M.H."/>
            <person name="Johannesson H."/>
        </authorList>
    </citation>
    <scope>NUCLEOTIDE SEQUENCE</scope>
    <source>
        <strain evidence="1">CBS 731.68</strain>
    </source>
</reference>